<protein>
    <recommendedName>
        <fullName evidence="3">Transmembrane protein</fullName>
    </recommendedName>
</protein>
<feature type="transmembrane region" description="Helical" evidence="1">
    <location>
        <begin position="14"/>
        <end position="33"/>
    </location>
</feature>
<evidence type="ECO:0000313" key="2">
    <source>
        <dbReference type="EMBL" id="MBY26020.1"/>
    </source>
</evidence>
<keyword evidence="1" id="KW-0812">Transmembrane</keyword>
<dbReference type="EMBL" id="GGMR01013401">
    <property type="protein sequence ID" value="MBY26020.1"/>
    <property type="molecule type" value="Transcribed_RNA"/>
</dbReference>
<proteinExistence type="predicted"/>
<name>A0A2S2P9C8_SCHGA</name>
<accession>A0A2S2P9C8</accession>
<keyword evidence="1" id="KW-0472">Membrane</keyword>
<organism evidence="2">
    <name type="scientific">Schizaphis graminum</name>
    <name type="common">Green bug aphid</name>
    <dbReference type="NCBI Taxonomy" id="13262"/>
    <lineage>
        <taxon>Eukaryota</taxon>
        <taxon>Metazoa</taxon>
        <taxon>Ecdysozoa</taxon>
        <taxon>Arthropoda</taxon>
        <taxon>Hexapoda</taxon>
        <taxon>Insecta</taxon>
        <taxon>Pterygota</taxon>
        <taxon>Neoptera</taxon>
        <taxon>Paraneoptera</taxon>
        <taxon>Hemiptera</taxon>
        <taxon>Sternorrhyncha</taxon>
        <taxon>Aphidomorpha</taxon>
        <taxon>Aphidoidea</taxon>
        <taxon>Aphididae</taxon>
        <taxon>Aphidini</taxon>
        <taxon>Schizaphis</taxon>
    </lineage>
</organism>
<keyword evidence="1" id="KW-1133">Transmembrane helix</keyword>
<gene>
    <name evidence="2" type="ORF">g.90917</name>
</gene>
<dbReference type="AlphaFoldDB" id="A0A2S2P9C8"/>
<evidence type="ECO:0008006" key="3">
    <source>
        <dbReference type="Google" id="ProtNLM"/>
    </source>
</evidence>
<reference evidence="2" key="1">
    <citation type="submission" date="2018-04" db="EMBL/GenBank/DDBJ databases">
        <title>Transcriptome of Schizaphis graminum biotype I.</title>
        <authorList>
            <person name="Scully E.D."/>
            <person name="Geib S.M."/>
            <person name="Palmer N.A."/>
            <person name="Koch K."/>
            <person name="Bradshaw J."/>
            <person name="Heng-Moss T."/>
            <person name="Sarath G."/>
        </authorList>
    </citation>
    <scope>NUCLEOTIDE SEQUENCE</scope>
</reference>
<sequence>MLATIGIRKPLQKLTFCGVLAVIAFVIAALLQFKIVGNTTEIVPRQGHINIYNGFDCNVYLQSKSLHVQDYIGPLEMFNVSYKVVSQDVTSEDIVEVTLSFESKCNFVSKNYDFNTTVTIIRGKVKYISII</sequence>
<evidence type="ECO:0000256" key="1">
    <source>
        <dbReference type="SAM" id="Phobius"/>
    </source>
</evidence>